<gene>
    <name evidence="1" type="ORF">NPRO_16130</name>
</gene>
<dbReference type="AlphaFoldDB" id="A0A809RBK7"/>
<sequence length="141" mass="15635">MNPGTEAVLESKAATPVVTLDRESAHREAHRTILHRTYGPLRRALAGRWIKSEVGKKFELLLDSDGGFQMNCYDSGVHLAGRYRIDPSTEGDRLVLTSPNGDAEFLRIVEVDIWRLTLDPAGEGELLELTRANAPGISPRR</sequence>
<protein>
    <submittedName>
        <fullName evidence="1">Uncharacterized protein</fullName>
    </submittedName>
</protein>
<evidence type="ECO:0000313" key="1">
    <source>
        <dbReference type="EMBL" id="BBO24018.1"/>
    </source>
</evidence>
<proteinExistence type="predicted"/>
<reference evidence="1" key="1">
    <citation type="journal article" name="DNA Res.">
        <title>The physiological potential of anammox bacteria as revealed by their core genome structure.</title>
        <authorList>
            <person name="Okubo T."/>
            <person name="Toyoda A."/>
            <person name="Fukuhara K."/>
            <person name="Uchiyama I."/>
            <person name="Harigaya Y."/>
            <person name="Kuroiwa M."/>
            <person name="Suzuki T."/>
            <person name="Murakami Y."/>
            <person name="Suwa Y."/>
            <person name="Takami H."/>
        </authorList>
    </citation>
    <scope>NUCLEOTIDE SEQUENCE</scope>
    <source>
        <strain evidence="1">317325-2</strain>
    </source>
</reference>
<evidence type="ECO:0000313" key="2">
    <source>
        <dbReference type="Proteomes" id="UP000662873"/>
    </source>
</evidence>
<dbReference type="Proteomes" id="UP000662873">
    <property type="component" value="Chromosome"/>
</dbReference>
<dbReference type="KEGG" id="npy:NPRO_16130"/>
<organism evidence="1 2">
    <name type="scientific">Candidatus Nitrosymbiomonas proteolyticus</name>
    <dbReference type="NCBI Taxonomy" id="2608984"/>
    <lineage>
        <taxon>Bacteria</taxon>
        <taxon>Bacillati</taxon>
        <taxon>Armatimonadota</taxon>
        <taxon>Armatimonadota incertae sedis</taxon>
        <taxon>Candidatus Nitrosymbiomonas</taxon>
    </lineage>
</organism>
<name>A0A809RBK7_9BACT</name>
<accession>A0A809RBK7</accession>
<dbReference type="EMBL" id="AP021858">
    <property type="protein sequence ID" value="BBO24018.1"/>
    <property type="molecule type" value="Genomic_DNA"/>
</dbReference>